<sequence length="353" mass="39691">MRVTQGMMMTNSLRYSQSSYQRLSTLYDQISAQKKITRFSQDPVVAAKSMQHRQSLAQMEQYKRNVNEAQSWLNQGDTSLKEVSSILKRVRELAITGSTDGYGEEERKNIAHELEELRNHLITVANSNVNGKYIFNGSDTDNTPVQELSPSKLNGEKLDNVKITYGGQIYDYDADAGHFVARGGEDTLVLNGENIETGTGDVVAEKDMLIMRISTNQKDVSFELQKGVEIQVNTDARKLFSDELYSDFFMFEQALLDPETSAEDLGEFISKIDAHLRNAADVHGQLGARMNRVDLMEDRLGQQEYFVKETKSMNEDLDVSEAIMKLLVAEGVHNAALAVTARIIQPSLLDFLR</sequence>
<gene>
    <name evidence="6" type="primary">flgL</name>
    <name evidence="6" type="ORF">CHH72_05440</name>
</gene>
<keyword evidence="6" id="KW-0282">Flagellum</keyword>
<dbReference type="OMA" id="MRVTQGM"/>
<protein>
    <submittedName>
        <fullName evidence="6">Flagellar hook-associated protein 3</fullName>
    </submittedName>
</protein>
<keyword evidence="3" id="KW-0975">Bacterial flagellum</keyword>
<comment type="subcellular location">
    <subcellularLocation>
        <location evidence="1">Bacterial flagellum</location>
    </subcellularLocation>
</comment>
<dbReference type="PANTHER" id="PTHR42792">
    <property type="entry name" value="FLAGELLIN"/>
    <property type="match status" value="1"/>
</dbReference>
<reference evidence="6 7" key="1">
    <citation type="submission" date="2017-07" db="EMBL/GenBank/DDBJ databases">
        <title>Isolation and whole genome analysis of endospore-forming bacteria from heroin.</title>
        <authorList>
            <person name="Kalinowski J."/>
            <person name="Ahrens B."/>
            <person name="Al-Dilaimi A."/>
            <person name="Winkler A."/>
            <person name="Wibberg D."/>
            <person name="Schleenbecker U."/>
            <person name="Ruckert C."/>
            <person name="Wolfel R."/>
            <person name="Grass G."/>
        </authorList>
    </citation>
    <scope>NUCLEOTIDE SEQUENCE [LARGE SCALE GENOMIC DNA]</scope>
    <source>
        <strain evidence="6 7">7539</strain>
    </source>
</reference>
<comment type="similarity">
    <text evidence="2">Belongs to the bacterial flagellin family.</text>
</comment>
<evidence type="ECO:0000313" key="6">
    <source>
        <dbReference type="EMBL" id="PAE89700.1"/>
    </source>
</evidence>
<evidence type="ECO:0000256" key="3">
    <source>
        <dbReference type="ARBA" id="ARBA00023143"/>
    </source>
</evidence>
<dbReference type="Gene3D" id="1.20.1330.10">
    <property type="entry name" value="f41 fragment of flagellin, N-terminal domain"/>
    <property type="match status" value="1"/>
</dbReference>
<dbReference type="GO" id="GO:0009424">
    <property type="term" value="C:bacterial-type flagellum hook"/>
    <property type="evidence" value="ECO:0007669"/>
    <property type="project" value="InterPro"/>
</dbReference>
<accession>A0A268P357</accession>
<keyword evidence="6" id="KW-0969">Cilium</keyword>
<dbReference type="InterPro" id="IPR001492">
    <property type="entry name" value="Flagellin"/>
</dbReference>
<dbReference type="GO" id="GO:0071973">
    <property type="term" value="P:bacterial-type flagellum-dependent cell motility"/>
    <property type="evidence" value="ECO:0007669"/>
    <property type="project" value="InterPro"/>
</dbReference>
<dbReference type="PANTHER" id="PTHR42792:SF1">
    <property type="entry name" value="FLAGELLAR HOOK-ASSOCIATED PROTEIN 3"/>
    <property type="match status" value="1"/>
</dbReference>
<dbReference type="RefSeq" id="WP_011247920.1">
    <property type="nucleotide sequence ID" value="NZ_BOQQ01000002.1"/>
</dbReference>
<evidence type="ECO:0000259" key="5">
    <source>
        <dbReference type="Pfam" id="PF00700"/>
    </source>
</evidence>
<evidence type="ECO:0000313" key="7">
    <source>
        <dbReference type="Proteomes" id="UP000216207"/>
    </source>
</evidence>
<feature type="domain" description="Flagellin N-terminal" evidence="4">
    <location>
        <begin position="7"/>
        <end position="140"/>
    </location>
</feature>
<keyword evidence="6" id="KW-0966">Cell projection</keyword>
<comment type="caution">
    <text evidence="6">The sequence shown here is derived from an EMBL/GenBank/DDBJ whole genome shotgun (WGS) entry which is preliminary data.</text>
</comment>
<evidence type="ECO:0000256" key="2">
    <source>
        <dbReference type="ARBA" id="ARBA00005709"/>
    </source>
</evidence>
<dbReference type="InterPro" id="IPR001029">
    <property type="entry name" value="Flagellin_N"/>
</dbReference>
<dbReference type="InterPro" id="IPR046358">
    <property type="entry name" value="Flagellin_C"/>
</dbReference>
<proteinExistence type="inferred from homology"/>
<organism evidence="6 7">
    <name type="scientific">Shouchella clausii</name>
    <name type="common">Alkalihalobacillus clausii</name>
    <dbReference type="NCBI Taxonomy" id="79880"/>
    <lineage>
        <taxon>Bacteria</taxon>
        <taxon>Bacillati</taxon>
        <taxon>Bacillota</taxon>
        <taxon>Bacilli</taxon>
        <taxon>Bacillales</taxon>
        <taxon>Bacillaceae</taxon>
        <taxon>Shouchella</taxon>
    </lineage>
</organism>
<name>A0A268P357_SHOCL</name>
<dbReference type="Pfam" id="PF00700">
    <property type="entry name" value="Flagellin_C"/>
    <property type="match status" value="1"/>
</dbReference>
<dbReference type="GO" id="GO:0005198">
    <property type="term" value="F:structural molecule activity"/>
    <property type="evidence" value="ECO:0007669"/>
    <property type="project" value="InterPro"/>
</dbReference>
<dbReference type="AlphaFoldDB" id="A0A268P357"/>
<feature type="domain" description="Flagellin C-terminal" evidence="5">
    <location>
        <begin position="270"/>
        <end position="352"/>
    </location>
</feature>
<evidence type="ECO:0000259" key="4">
    <source>
        <dbReference type="Pfam" id="PF00669"/>
    </source>
</evidence>
<dbReference type="EMBL" id="NPCC01000006">
    <property type="protein sequence ID" value="PAE89700.1"/>
    <property type="molecule type" value="Genomic_DNA"/>
</dbReference>
<dbReference type="InterPro" id="IPR013384">
    <property type="entry name" value="Flagell_FlgL"/>
</dbReference>
<evidence type="ECO:0000256" key="1">
    <source>
        <dbReference type="ARBA" id="ARBA00004365"/>
    </source>
</evidence>
<dbReference type="Proteomes" id="UP000216207">
    <property type="component" value="Unassembled WGS sequence"/>
</dbReference>
<dbReference type="SUPFAM" id="SSF64518">
    <property type="entry name" value="Phase 1 flagellin"/>
    <property type="match status" value="1"/>
</dbReference>
<dbReference type="NCBIfam" id="TIGR02550">
    <property type="entry name" value="flagell_flgL"/>
    <property type="match status" value="1"/>
</dbReference>
<dbReference type="Pfam" id="PF00669">
    <property type="entry name" value="Flagellin_N"/>
    <property type="match status" value="1"/>
</dbReference>